<evidence type="ECO:0000313" key="4">
    <source>
        <dbReference type="Proteomes" id="UP000320762"/>
    </source>
</evidence>
<dbReference type="InterPro" id="IPR036249">
    <property type="entry name" value="Thioredoxin-like_sf"/>
</dbReference>
<feature type="compositionally biased region" description="Basic and acidic residues" evidence="2">
    <location>
        <begin position="196"/>
        <end position="209"/>
    </location>
</feature>
<feature type="non-terminal residue" evidence="3">
    <location>
        <position position="262"/>
    </location>
</feature>
<dbReference type="InterPro" id="IPR051033">
    <property type="entry name" value="SH3BGR"/>
</dbReference>
<gene>
    <name evidence="3" type="ORF">BD626DRAFT_360954</name>
</gene>
<reference evidence="3 4" key="1">
    <citation type="journal article" date="2019" name="New Phytol.">
        <title>Comparative genomics reveals unique wood-decay strategies and fruiting body development in the Schizophyllaceae.</title>
        <authorList>
            <person name="Almasi E."/>
            <person name="Sahu N."/>
            <person name="Krizsan K."/>
            <person name="Balint B."/>
            <person name="Kovacs G.M."/>
            <person name="Kiss B."/>
            <person name="Cseklye J."/>
            <person name="Drula E."/>
            <person name="Henrissat B."/>
            <person name="Nagy I."/>
            <person name="Chovatia M."/>
            <person name="Adam C."/>
            <person name="LaButti K."/>
            <person name="Lipzen A."/>
            <person name="Riley R."/>
            <person name="Grigoriev I.V."/>
            <person name="Nagy L.G."/>
        </authorList>
    </citation>
    <scope>NUCLEOTIDE SEQUENCE [LARGE SCALE GENOMIC DNA]</scope>
    <source>
        <strain evidence="3 4">NL-1724</strain>
    </source>
</reference>
<sequence length="262" mass="28705">MPSPPIQLFLTTIASQPALRQRQEYILRILQVKKIPFTSYDLASDETAKSLWRRKAPRDKQQLPGILVGGMFPGTFADFEESVEFGELDIFLRLKEEWHEDEDAPPKPPAQPIGVPGAMMPLEMTPERLKPHFMQRAPSPLGPNGEKPVPVNKRKTMLLDAGDLFEGYGLQGEKVSENELADLVAELGLEGDEAGDLIRELGGDDDHGQPKGKIPALKLERPTDAEKEQKAAVSPTPEIKKATSSTTQASAPSSTSVKDSTS</sequence>
<dbReference type="GO" id="GO:0005737">
    <property type="term" value="C:cytoplasm"/>
    <property type="evidence" value="ECO:0007669"/>
    <property type="project" value="TreeGrafter"/>
</dbReference>
<keyword evidence="4" id="KW-1185">Reference proteome</keyword>
<protein>
    <recommendedName>
        <fullName evidence="5">Thioredoxin-like protein</fullName>
    </recommendedName>
</protein>
<feature type="region of interest" description="Disordered" evidence="2">
    <location>
        <begin position="195"/>
        <end position="262"/>
    </location>
</feature>
<accession>A0A550CNL8</accession>
<evidence type="ECO:0008006" key="5">
    <source>
        <dbReference type="Google" id="ProtNLM"/>
    </source>
</evidence>
<dbReference type="OrthoDB" id="9932926at2759"/>
<dbReference type="PANTHER" id="PTHR12232:SF0">
    <property type="entry name" value="THIOREDOXIN DOMAIN-CONTAINING PROTEIN"/>
    <property type="match status" value="1"/>
</dbReference>
<dbReference type="Proteomes" id="UP000320762">
    <property type="component" value="Unassembled WGS sequence"/>
</dbReference>
<feature type="compositionally biased region" description="Low complexity" evidence="2">
    <location>
        <begin position="242"/>
        <end position="256"/>
    </location>
</feature>
<organism evidence="3 4">
    <name type="scientific">Schizophyllum amplum</name>
    <dbReference type="NCBI Taxonomy" id="97359"/>
    <lineage>
        <taxon>Eukaryota</taxon>
        <taxon>Fungi</taxon>
        <taxon>Dikarya</taxon>
        <taxon>Basidiomycota</taxon>
        <taxon>Agaricomycotina</taxon>
        <taxon>Agaricomycetes</taxon>
        <taxon>Agaricomycetidae</taxon>
        <taxon>Agaricales</taxon>
        <taxon>Schizophyllaceae</taxon>
        <taxon>Schizophyllum</taxon>
    </lineage>
</organism>
<comment type="similarity">
    <text evidence="1">Belongs to the SH3BGR family.</text>
</comment>
<proteinExistence type="inferred from homology"/>
<evidence type="ECO:0000313" key="3">
    <source>
        <dbReference type="EMBL" id="TRM66403.1"/>
    </source>
</evidence>
<evidence type="ECO:0000256" key="1">
    <source>
        <dbReference type="ARBA" id="ARBA00007764"/>
    </source>
</evidence>
<dbReference type="STRING" id="97359.A0A550CNL8"/>
<dbReference type="Pfam" id="PF04908">
    <property type="entry name" value="SH3BGR"/>
    <property type="match status" value="1"/>
</dbReference>
<name>A0A550CNL8_9AGAR</name>
<dbReference type="EMBL" id="VDMD01000004">
    <property type="protein sequence ID" value="TRM66403.1"/>
    <property type="molecule type" value="Genomic_DNA"/>
</dbReference>
<dbReference type="AlphaFoldDB" id="A0A550CNL8"/>
<dbReference type="PANTHER" id="PTHR12232">
    <property type="entry name" value="SH3 DOMAIN-BINDING GLUTAMIC ACID-RICH-LIKE PROTEIN"/>
    <property type="match status" value="1"/>
</dbReference>
<feature type="compositionally biased region" description="Basic and acidic residues" evidence="2">
    <location>
        <begin position="218"/>
        <end position="230"/>
    </location>
</feature>
<comment type="caution">
    <text evidence="3">The sequence shown here is derived from an EMBL/GenBank/DDBJ whole genome shotgun (WGS) entry which is preliminary data.</text>
</comment>
<dbReference type="InterPro" id="IPR006993">
    <property type="entry name" value="Glut_rich_SH3-bd"/>
</dbReference>
<dbReference type="Gene3D" id="3.40.30.10">
    <property type="entry name" value="Glutaredoxin"/>
    <property type="match status" value="1"/>
</dbReference>
<evidence type="ECO:0000256" key="2">
    <source>
        <dbReference type="SAM" id="MobiDB-lite"/>
    </source>
</evidence>
<dbReference type="SUPFAM" id="SSF52833">
    <property type="entry name" value="Thioredoxin-like"/>
    <property type="match status" value="1"/>
</dbReference>